<dbReference type="Gene3D" id="2.10.70.100">
    <property type="match status" value="1"/>
</dbReference>
<dbReference type="SMART" id="SM00086">
    <property type="entry name" value="PAC"/>
    <property type="match status" value="1"/>
</dbReference>
<evidence type="ECO:0000259" key="6">
    <source>
        <dbReference type="Pfam" id="PF08447"/>
    </source>
</evidence>
<dbReference type="CDD" id="cd00130">
    <property type="entry name" value="PAS"/>
    <property type="match status" value="1"/>
</dbReference>
<organism evidence="7 8">
    <name type="scientific">Methylobacterium isbiliense</name>
    <dbReference type="NCBI Taxonomy" id="315478"/>
    <lineage>
        <taxon>Bacteria</taxon>
        <taxon>Pseudomonadati</taxon>
        <taxon>Pseudomonadota</taxon>
        <taxon>Alphaproteobacteria</taxon>
        <taxon>Hyphomicrobiales</taxon>
        <taxon>Methylobacteriaceae</taxon>
        <taxon>Methylobacterium</taxon>
    </lineage>
</organism>
<dbReference type="PANTHER" id="PTHR43304:SF1">
    <property type="entry name" value="PAC DOMAIN-CONTAINING PROTEIN"/>
    <property type="match status" value="1"/>
</dbReference>
<evidence type="ECO:0000313" key="7">
    <source>
        <dbReference type="EMBL" id="GJE00001.1"/>
    </source>
</evidence>
<comment type="catalytic activity">
    <reaction evidence="1">
        <text>ATP + protein L-histidine = ADP + protein N-phospho-L-histidine.</text>
        <dbReference type="EC" id="2.7.13.3"/>
    </reaction>
</comment>
<dbReference type="RefSeq" id="WP_283205983.1">
    <property type="nucleotide sequence ID" value="NZ_BPQQ01000022.1"/>
</dbReference>
<evidence type="ECO:0000256" key="3">
    <source>
        <dbReference type="ARBA" id="ARBA00022553"/>
    </source>
</evidence>
<dbReference type="InterPro" id="IPR052162">
    <property type="entry name" value="Sensor_kinase/Photoreceptor"/>
</dbReference>
<dbReference type="InterPro" id="IPR001610">
    <property type="entry name" value="PAC"/>
</dbReference>
<evidence type="ECO:0000313" key="8">
    <source>
        <dbReference type="Proteomes" id="UP001055153"/>
    </source>
</evidence>
<dbReference type="InterPro" id="IPR035965">
    <property type="entry name" value="PAS-like_dom_sf"/>
</dbReference>
<dbReference type="EMBL" id="BPQQ01000022">
    <property type="protein sequence ID" value="GJE00001.1"/>
    <property type="molecule type" value="Genomic_DNA"/>
</dbReference>
<keyword evidence="4" id="KW-0808">Transferase</keyword>
<dbReference type="InterPro" id="IPR013655">
    <property type="entry name" value="PAS_fold_3"/>
</dbReference>
<evidence type="ECO:0000256" key="1">
    <source>
        <dbReference type="ARBA" id="ARBA00000085"/>
    </source>
</evidence>
<keyword evidence="8" id="KW-1185">Reference proteome</keyword>
<accession>A0ABQ4SC19</accession>
<dbReference type="EC" id="2.7.13.3" evidence="2"/>
<evidence type="ECO:0000256" key="5">
    <source>
        <dbReference type="ARBA" id="ARBA00022777"/>
    </source>
</evidence>
<feature type="domain" description="PAS fold-3" evidence="6">
    <location>
        <begin position="34"/>
        <end position="120"/>
    </location>
</feature>
<evidence type="ECO:0000256" key="2">
    <source>
        <dbReference type="ARBA" id="ARBA00012438"/>
    </source>
</evidence>
<dbReference type="InterPro" id="IPR000014">
    <property type="entry name" value="PAS"/>
</dbReference>
<dbReference type="SUPFAM" id="SSF55785">
    <property type="entry name" value="PYP-like sensor domain (PAS domain)"/>
    <property type="match status" value="1"/>
</dbReference>
<gene>
    <name evidence="7" type="ORF">GMJLKIPL_1918</name>
</gene>
<proteinExistence type="predicted"/>
<reference evidence="7" key="1">
    <citation type="journal article" date="2021" name="Front. Microbiol.">
        <title>Comprehensive Comparative Genomics and Phenotyping of Methylobacterium Species.</title>
        <authorList>
            <person name="Alessa O."/>
            <person name="Ogura Y."/>
            <person name="Fujitani Y."/>
            <person name="Takami H."/>
            <person name="Hayashi T."/>
            <person name="Sahin N."/>
            <person name="Tani A."/>
        </authorList>
    </citation>
    <scope>NUCLEOTIDE SEQUENCE</scope>
    <source>
        <strain evidence="7">DSM 17168</strain>
    </source>
</reference>
<dbReference type="NCBIfam" id="TIGR00229">
    <property type="entry name" value="sensory_box"/>
    <property type="match status" value="1"/>
</dbReference>
<protein>
    <recommendedName>
        <fullName evidence="2">histidine kinase</fullName>
        <ecNumber evidence="2">2.7.13.3</ecNumber>
    </recommendedName>
</protein>
<comment type="caution">
    <text evidence="7">The sequence shown here is derived from an EMBL/GenBank/DDBJ whole genome shotgun (WGS) entry which is preliminary data.</text>
</comment>
<dbReference type="Gene3D" id="3.30.450.20">
    <property type="entry name" value="PAS domain"/>
    <property type="match status" value="1"/>
</dbReference>
<reference evidence="7" key="2">
    <citation type="submission" date="2021-08" db="EMBL/GenBank/DDBJ databases">
        <authorList>
            <person name="Tani A."/>
            <person name="Ola A."/>
            <person name="Ogura Y."/>
            <person name="Katsura K."/>
            <person name="Hayashi T."/>
        </authorList>
    </citation>
    <scope>NUCLEOTIDE SEQUENCE</scope>
    <source>
        <strain evidence="7">DSM 17168</strain>
    </source>
</reference>
<keyword evidence="5" id="KW-0418">Kinase</keyword>
<sequence>MRGRRGVGRTAGSPRAEAADRVGVWDWAIREDRLSADEVVAELFGLDPEEAGAGIPFERWMRTVHPDDRGQMGVHLAAASGPFRSEYRTCSRDGSRRRVQVQGRFYHDAQGRPVRSSGTVLDITERPGDPGRALDEAADHCMAARRAAARIDAPLVRRLLDMALIEIGRALAQQEGPRH</sequence>
<dbReference type="PANTHER" id="PTHR43304">
    <property type="entry name" value="PHYTOCHROME-LIKE PROTEIN CPH1"/>
    <property type="match status" value="1"/>
</dbReference>
<dbReference type="Pfam" id="PF08447">
    <property type="entry name" value="PAS_3"/>
    <property type="match status" value="1"/>
</dbReference>
<name>A0ABQ4SC19_9HYPH</name>
<dbReference type="Proteomes" id="UP001055153">
    <property type="component" value="Unassembled WGS sequence"/>
</dbReference>
<evidence type="ECO:0000256" key="4">
    <source>
        <dbReference type="ARBA" id="ARBA00022679"/>
    </source>
</evidence>
<keyword evidence="3" id="KW-0597">Phosphoprotein</keyword>